<sequence length="313" mass="33209">MKTLVLVMTLALGMADVSHTSSKLRAKLGLGKLSEVSTMSNVERSGSFTGKYELEDGSRVGVEFDNEGVSAVALNMTKTVADMDTDIDLRLADSKITGSFAVNDGDGTTVTAKTSTDVNDLGATEIVSVGLKTDKLMKSKNMILRPTWLGGSNYNIKAEGDVTDCTKVTATVDQDMNYNIKAESDITDTTKVTASVDQDLLDGDASLVIEHEIQEGTDVKVTLTKDDAKVTITHALDDKNTLKPSFELASKKVSGKWTSTINDDTTLRVTADADDVEVKVDSSTGIGSVTTALNAGWASLGDAEVSLSTKLDF</sequence>
<protein>
    <recommendedName>
        <fullName evidence="3">Adhesin domain-containing protein</fullName>
    </recommendedName>
</protein>
<accession>A0A7S2F603</accession>
<evidence type="ECO:0000313" key="2">
    <source>
        <dbReference type="EMBL" id="CAD9373940.1"/>
    </source>
</evidence>
<name>A0A7S2F603_9STRA</name>
<evidence type="ECO:0008006" key="3">
    <source>
        <dbReference type="Google" id="ProtNLM"/>
    </source>
</evidence>
<keyword evidence="1" id="KW-0732">Signal</keyword>
<gene>
    <name evidence="2" type="ORF">DSPE1174_LOCUS2054</name>
</gene>
<organism evidence="2">
    <name type="scientific">Octactis speculum</name>
    <dbReference type="NCBI Taxonomy" id="3111310"/>
    <lineage>
        <taxon>Eukaryota</taxon>
        <taxon>Sar</taxon>
        <taxon>Stramenopiles</taxon>
        <taxon>Ochrophyta</taxon>
        <taxon>Dictyochophyceae</taxon>
        <taxon>Dictyochales</taxon>
        <taxon>Dictyochaceae</taxon>
        <taxon>Octactis</taxon>
    </lineage>
</organism>
<proteinExistence type="predicted"/>
<evidence type="ECO:0000256" key="1">
    <source>
        <dbReference type="SAM" id="SignalP"/>
    </source>
</evidence>
<dbReference type="EMBL" id="HBGS01003997">
    <property type="protein sequence ID" value="CAD9373940.1"/>
    <property type="molecule type" value="Transcribed_RNA"/>
</dbReference>
<dbReference type="AlphaFoldDB" id="A0A7S2F603"/>
<feature type="chain" id="PRO_5030566125" description="Adhesin domain-containing protein" evidence="1">
    <location>
        <begin position="21"/>
        <end position="313"/>
    </location>
</feature>
<feature type="signal peptide" evidence="1">
    <location>
        <begin position="1"/>
        <end position="20"/>
    </location>
</feature>
<reference evidence="2" key="1">
    <citation type="submission" date="2021-01" db="EMBL/GenBank/DDBJ databases">
        <authorList>
            <person name="Corre E."/>
            <person name="Pelletier E."/>
            <person name="Niang G."/>
            <person name="Scheremetjew M."/>
            <person name="Finn R."/>
            <person name="Kale V."/>
            <person name="Holt S."/>
            <person name="Cochrane G."/>
            <person name="Meng A."/>
            <person name="Brown T."/>
            <person name="Cohen L."/>
        </authorList>
    </citation>
    <scope>NUCLEOTIDE SEQUENCE</scope>
    <source>
        <strain evidence="2">CCMP1381</strain>
    </source>
</reference>